<dbReference type="Pfam" id="PF06175">
    <property type="entry name" value="MiaE"/>
    <property type="match status" value="1"/>
</dbReference>
<protein>
    <submittedName>
        <fullName evidence="1">tRNA-(MS[2]IO[6]A)-hydroxylase (MiaE)</fullName>
    </submittedName>
</protein>
<dbReference type="AlphaFoldDB" id="A0A517NPP4"/>
<dbReference type="RefSeq" id="WP_145416560.1">
    <property type="nucleotide sequence ID" value="NZ_CP036526.1"/>
</dbReference>
<proteinExistence type="predicted"/>
<dbReference type="InterPro" id="IPR012347">
    <property type="entry name" value="Ferritin-like"/>
</dbReference>
<keyword evidence="2" id="KW-1185">Reference proteome</keyword>
<accession>A0A517NPP4</accession>
<gene>
    <name evidence="1" type="ORF">K239x_10390</name>
</gene>
<dbReference type="SUPFAM" id="SSF47240">
    <property type="entry name" value="Ferritin-like"/>
    <property type="match status" value="1"/>
</dbReference>
<organism evidence="1 2">
    <name type="scientific">Stieleria marina</name>
    <dbReference type="NCBI Taxonomy" id="1930275"/>
    <lineage>
        <taxon>Bacteria</taxon>
        <taxon>Pseudomonadati</taxon>
        <taxon>Planctomycetota</taxon>
        <taxon>Planctomycetia</taxon>
        <taxon>Pirellulales</taxon>
        <taxon>Pirellulaceae</taxon>
        <taxon>Stieleria</taxon>
    </lineage>
</organism>
<dbReference type="PANTHER" id="PTHR42637">
    <property type="entry name" value="TRNA-(MS[2]IO[6]A)-HYDROXYLASE"/>
    <property type="match status" value="1"/>
</dbReference>
<reference evidence="1 2" key="1">
    <citation type="submission" date="2019-02" db="EMBL/GenBank/DDBJ databases">
        <title>Deep-cultivation of Planctomycetes and their phenomic and genomic characterization uncovers novel biology.</title>
        <authorList>
            <person name="Wiegand S."/>
            <person name="Jogler M."/>
            <person name="Boedeker C."/>
            <person name="Pinto D."/>
            <person name="Vollmers J."/>
            <person name="Rivas-Marin E."/>
            <person name="Kohn T."/>
            <person name="Peeters S.H."/>
            <person name="Heuer A."/>
            <person name="Rast P."/>
            <person name="Oberbeckmann S."/>
            <person name="Bunk B."/>
            <person name="Jeske O."/>
            <person name="Meyerdierks A."/>
            <person name="Storesund J.E."/>
            <person name="Kallscheuer N."/>
            <person name="Luecker S."/>
            <person name="Lage O.M."/>
            <person name="Pohl T."/>
            <person name="Merkel B.J."/>
            <person name="Hornburger P."/>
            <person name="Mueller R.-W."/>
            <person name="Bruemmer F."/>
            <person name="Labrenz M."/>
            <person name="Spormann A.M."/>
            <person name="Op den Camp H."/>
            <person name="Overmann J."/>
            <person name="Amann R."/>
            <person name="Jetten M.S.M."/>
            <person name="Mascher T."/>
            <person name="Medema M.H."/>
            <person name="Devos D.P."/>
            <person name="Kaster A.-K."/>
            <person name="Ovreas L."/>
            <person name="Rohde M."/>
            <person name="Galperin M.Y."/>
            <person name="Jogler C."/>
        </authorList>
    </citation>
    <scope>NUCLEOTIDE SEQUENCE [LARGE SCALE GENOMIC DNA]</scope>
    <source>
        <strain evidence="1 2">K23_9</strain>
    </source>
</reference>
<dbReference type="Gene3D" id="1.20.1260.10">
    <property type="match status" value="1"/>
</dbReference>
<dbReference type="GO" id="GO:0006400">
    <property type="term" value="P:tRNA modification"/>
    <property type="evidence" value="ECO:0007669"/>
    <property type="project" value="InterPro"/>
</dbReference>
<dbReference type="PANTHER" id="PTHR42637:SF1">
    <property type="entry name" value="TRNA 2-(METHYLSULFANYL)-N(6)-ISOPENTENYLADENOSINE(37) HYDROXYLASE"/>
    <property type="match status" value="1"/>
</dbReference>
<name>A0A517NPP4_9BACT</name>
<dbReference type="Proteomes" id="UP000319817">
    <property type="component" value="Chromosome"/>
</dbReference>
<dbReference type="InterPro" id="IPR010386">
    <property type="entry name" value="tRNA-Hydrxlase_MiaE"/>
</dbReference>
<dbReference type="CDD" id="cd07910">
    <property type="entry name" value="MiaE"/>
    <property type="match status" value="1"/>
</dbReference>
<dbReference type="GO" id="GO:0045301">
    <property type="term" value="F:tRNA 2-(methylsulfanyl)-N(6)-isopentenyladenosine(37) hydroxylase activity"/>
    <property type="evidence" value="ECO:0007669"/>
    <property type="project" value="InterPro"/>
</dbReference>
<dbReference type="OrthoDB" id="9802518at2"/>
<evidence type="ECO:0000313" key="1">
    <source>
        <dbReference type="EMBL" id="QDT09094.1"/>
    </source>
</evidence>
<dbReference type="EMBL" id="CP036526">
    <property type="protein sequence ID" value="QDT09094.1"/>
    <property type="molecule type" value="Genomic_DNA"/>
</dbReference>
<sequence length="193" mass="22077">MLHLQSESTTQWLGQVDAHLDEILIDHAHCERKAASTAMNLMDAYTDNRAITREMTVIINEELEHFHMVIEILDERKIVFRRQGSAPYGRKLNSLIRKTEPDRAVDRLLTASLIEARSCERFSLLSGHLKDRDAKLAGFYGSLFESEARHHTTYVRLAEEFASREVVRERLDQLSASEAEIIAAGCDLVRMHS</sequence>
<dbReference type="InterPro" id="IPR009078">
    <property type="entry name" value="Ferritin-like_SF"/>
</dbReference>
<dbReference type="PIRSF" id="PIRSF020736">
    <property type="entry name" value="MiaE"/>
    <property type="match status" value="1"/>
</dbReference>
<evidence type="ECO:0000313" key="2">
    <source>
        <dbReference type="Proteomes" id="UP000319817"/>
    </source>
</evidence>